<feature type="domain" description="Peptidase M1 membrane alanine aminopeptidase" evidence="14">
    <location>
        <begin position="310"/>
        <end position="451"/>
    </location>
</feature>
<dbReference type="PANTHER" id="PTHR11533">
    <property type="entry name" value="PROTEASE M1 ZINC METALLOPROTEASE"/>
    <property type="match status" value="1"/>
</dbReference>
<dbReference type="GO" id="GO:0008270">
    <property type="term" value="F:zinc ion binding"/>
    <property type="evidence" value="ECO:0007669"/>
    <property type="project" value="InterPro"/>
</dbReference>
<evidence type="ECO:0000256" key="1">
    <source>
        <dbReference type="ARBA" id="ARBA00000098"/>
    </source>
</evidence>
<evidence type="ECO:0000256" key="4">
    <source>
        <dbReference type="ARBA" id="ARBA00012564"/>
    </source>
</evidence>
<comment type="catalytic activity">
    <reaction evidence="1">
        <text>Release of an N-terminal amino acid, Xaa-|-Yaa- from a peptide, amide or arylamide. Xaa is preferably Ala, but may be most amino acids including Pro (slow action). When a terminal hydrophobic residue is followed by a prolyl residue, the two may be released as an intact Xaa-Pro dipeptide.</text>
        <dbReference type="EC" id="3.4.11.2"/>
    </reaction>
</comment>
<feature type="domain" description="Aminopeptidase N-like N-terminal" evidence="15">
    <location>
        <begin position="37"/>
        <end position="220"/>
    </location>
</feature>
<evidence type="ECO:0000256" key="11">
    <source>
        <dbReference type="ARBA" id="ARBA00029811"/>
    </source>
</evidence>
<dbReference type="AlphaFoldDB" id="A0A6J4K7L2"/>
<evidence type="ECO:0000259" key="15">
    <source>
        <dbReference type="Pfam" id="PF17900"/>
    </source>
</evidence>
<keyword evidence="10" id="KW-0482">Metalloprotease</keyword>
<dbReference type="Pfam" id="PF01433">
    <property type="entry name" value="Peptidase_M1"/>
    <property type="match status" value="1"/>
</dbReference>
<dbReference type="SUPFAM" id="SSF63737">
    <property type="entry name" value="Leukotriene A4 hydrolase N-terminal domain"/>
    <property type="match status" value="1"/>
</dbReference>
<dbReference type="GO" id="GO:0006508">
    <property type="term" value="P:proteolysis"/>
    <property type="evidence" value="ECO:0007669"/>
    <property type="project" value="UniProtKB-KW"/>
</dbReference>
<keyword evidence="9" id="KW-0862">Zinc</keyword>
<evidence type="ECO:0000256" key="7">
    <source>
        <dbReference type="ARBA" id="ARBA00022723"/>
    </source>
</evidence>
<dbReference type="InterPro" id="IPR050344">
    <property type="entry name" value="Peptidase_M1_aminopeptidases"/>
</dbReference>
<dbReference type="EMBL" id="CADCTH010000619">
    <property type="protein sequence ID" value="CAA9296677.1"/>
    <property type="molecule type" value="Genomic_DNA"/>
</dbReference>
<dbReference type="GO" id="GO:0016285">
    <property type="term" value="F:alanyl aminopeptidase activity"/>
    <property type="evidence" value="ECO:0007669"/>
    <property type="project" value="UniProtKB-EC"/>
</dbReference>
<dbReference type="InterPro" id="IPR042097">
    <property type="entry name" value="Aminopeptidase_N-like_N_sf"/>
</dbReference>
<dbReference type="GO" id="GO:0008237">
    <property type="term" value="F:metallopeptidase activity"/>
    <property type="evidence" value="ECO:0007669"/>
    <property type="project" value="UniProtKB-KW"/>
</dbReference>
<evidence type="ECO:0000256" key="6">
    <source>
        <dbReference type="ARBA" id="ARBA00022670"/>
    </source>
</evidence>
<dbReference type="Pfam" id="PF17900">
    <property type="entry name" value="Peptidase_M1_N"/>
    <property type="match status" value="1"/>
</dbReference>
<accession>A0A6J4K7L2</accession>
<protein>
    <recommendedName>
        <fullName evidence="5">Aminopeptidase N</fullName>
        <ecNumber evidence="4">3.4.11.2</ecNumber>
    </recommendedName>
    <alternativeName>
        <fullName evidence="11">Alanine aminopeptidase</fullName>
    </alternativeName>
    <alternativeName>
        <fullName evidence="12">Lysyl aminopeptidase</fullName>
    </alternativeName>
</protein>
<reference evidence="16" key="1">
    <citation type="submission" date="2020-02" db="EMBL/GenBank/DDBJ databases">
        <authorList>
            <person name="Meier V. D."/>
        </authorList>
    </citation>
    <scope>NUCLEOTIDE SEQUENCE</scope>
    <source>
        <strain evidence="16">AVDCRST_MAG54</strain>
    </source>
</reference>
<name>A0A6J4K7L2_9PSEU</name>
<keyword evidence="7" id="KW-0479">Metal-binding</keyword>
<evidence type="ECO:0000256" key="9">
    <source>
        <dbReference type="ARBA" id="ARBA00022833"/>
    </source>
</evidence>
<evidence type="ECO:0000313" key="16">
    <source>
        <dbReference type="EMBL" id="CAA9296677.1"/>
    </source>
</evidence>
<dbReference type="InterPro" id="IPR001930">
    <property type="entry name" value="Peptidase_M1"/>
</dbReference>
<dbReference type="Gene3D" id="2.60.40.1730">
    <property type="entry name" value="tricorn interacting facor f3 domain"/>
    <property type="match status" value="1"/>
</dbReference>
<comment type="cofactor">
    <cofactor evidence="2">
        <name>Zn(2+)</name>
        <dbReference type="ChEBI" id="CHEBI:29105"/>
    </cofactor>
</comment>
<evidence type="ECO:0000256" key="2">
    <source>
        <dbReference type="ARBA" id="ARBA00001947"/>
    </source>
</evidence>
<dbReference type="PRINTS" id="PR00756">
    <property type="entry name" value="ALADIPTASE"/>
</dbReference>
<feature type="region of interest" description="Disordered" evidence="13">
    <location>
        <begin position="1"/>
        <end position="21"/>
    </location>
</feature>
<keyword evidence="8" id="KW-0378">Hydrolase</keyword>
<comment type="similarity">
    <text evidence="3">Belongs to the peptidase M1 family.</text>
</comment>
<gene>
    <name evidence="16" type="ORF">AVDCRST_MAG54-4913</name>
</gene>
<evidence type="ECO:0000256" key="5">
    <source>
        <dbReference type="ARBA" id="ARBA00015611"/>
    </source>
</evidence>
<sequence>MPGAAAQAAPVEGTPGAAGSGDPYFPYAGNGGYDALQYDLDLRYTPPADADVLRGRLRGVATITLRATQDLSAFNLDLRGLRVRSVTVDGEPARWSRVQDDERRRWELTVRPAEVLAEGSTATVVVEYGGETGRPEDTTGALYGFVTTADGAIVVNEPEGAPTWYPVDDDPGDKATYTFRITVPEGKTAVANGLPVGDPVTRGGRTTWTWRASDPMASYLSTASIGDFRLTRDTGPHGLPIINAVDRDVRGEALETTRAALARQPEMIRFFERRFGRYPFEAYGAIVDDDSVGYALETQTRPVYSGVADESVIAHELAHQWFGNAVSPAQWRHIWLNEGWATYAEWLWAEHRGGPTARESFRSAVAFLDEKGLWERDLTRPGRDGLFSDQVYVRGGAALYALRREVGREAFWEGARRWLARYDGGAATTADFRQVYEEVTGRPLAGFFGDWLKDGERPPLP</sequence>
<dbReference type="EC" id="3.4.11.2" evidence="4"/>
<evidence type="ECO:0000259" key="14">
    <source>
        <dbReference type="Pfam" id="PF01433"/>
    </source>
</evidence>
<evidence type="ECO:0000256" key="10">
    <source>
        <dbReference type="ARBA" id="ARBA00023049"/>
    </source>
</evidence>
<organism evidence="16">
    <name type="scientific">uncultured Actinomycetospora sp</name>
    <dbReference type="NCBI Taxonomy" id="1135996"/>
    <lineage>
        <taxon>Bacteria</taxon>
        <taxon>Bacillati</taxon>
        <taxon>Actinomycetota</taxon>
        <taxon>Actinomycetes</taxon>
        <taxon>Pseudonocardiales</taxon>
        <taxon>Pseudonocardiaceae</taxon>
        <taxon>Actinomycetospora</taxon>
        <taxon>environmental samples</taxon>
    </lineage>
</organism>
<dbReference type="InterPro" id="IPR014782">
    <property type="entry name" value="Peptidase_M1_dom"/>
</dbReference>
<proteinExistence type="inferred from homology"/>
<keyword evidence="6" id="KW-0645">Protease</keyword>
<dbReference type="InterPro" id="IPR045357">
    <property type="entry name" value="Aminopeptidase_N-like_N"/>
</dbReference>
<evidence type="ECO:0000256" key="13">
    <source>
        <dbReference type="SAM" id="MobiDB-lite"/>
    </source>
</evidence>
<dbReference type="Gene3D" id="1.10.390.10">
    <property type="entry name" value="Neutral Protease Domain 2"/>
    <property type="match status" value="1"/>
</dbReference>
<evidence type="ECO:0000256" key="8">
    <source>
        <dbReference type="ARBA" id="ARBA00022801"/>
    </source>
</evidence>
<evidence type="ECO:0000256" key="12">
    <source>
        <dbReference type="ARBA" id="ARBA00031533"/>
    </source>
</evidence>
<dbReference type="PANTHER" id="PTHR11533:SF297">
    <property type="entry name" value="AMINOPEPTIDASE N"/>
    <property type="match status" value="1"/>
</dbReference>
<dbReference type="InterPro" id="IPR027268">
    <property type="entry name" value="Peptidase_M4/M1_CTD_sf"/>
</dbReference>
<evidence type="ECO:0000256" key="3">
    <source>
        <dbReference type="ARBA" id="ARBA00010136"/>
    </source>
</evidence>
<dbReference type="SUPFAM" id="SSF55486">
    <property type="entry name" value="Metalloproteases ('zincins'), catalytic domain"/>
    <property type="match status" value="1"/>
</dbReference>
<dbReference type="CDD" id="cd09603">
    <property type="entry name" value="M1_APN_like"/>
    <property type="match status" value="1"/>
</dbReference>